<dbReference type="Gene3D" id="2.30.30.100">
    <property type="match status" value="1"/>
</dbReference>
<dbReference type="Pfam" id="PF03099">
    <property type="entry name" value="BPL_LplA_LipB"/>
    <property type="match status" value="1"/>
</dbReference>
<feature type="domain" description="BPL/LPL catalytic" evidence="4">
    <location>
        <begin position="9"/>
        <end position="187"/>
    </location>
</feature>
<dbReference type="SUPFAM" id="SSF55681">
    <property type="entry name" value="Class II aaRS and biotin synthetases"/>
    <property type="match status" value="1"/>
</dbReference>
<keyword evidence="6" id="KW-1185">Reference proteome</keyword>
<dbReference type="InterPro" id="IPR003142">
    <property type="entry name" value="BPL_C"/>
</dbReference>
<keyword evidence="1 5" id="KW-0436">Ligase</keyword>
<dbReference type="OrthoDB" id="9807064at2"/>
<evidence type="ECO:0000256" key="1">
    <source>
        <dbReference type="ARBA" id="ARBA00022598"/>
    </source>
</evidence>
<dbReference type="EMBL" id="CP036164">
    <property type="protein sequence ID" value="QBF45333.1"/>
    <property type="molecule type" value="Genomic_DNA"/>
</dbReference>
<keyword evidence="2" id="KW-0092">Biotin</keyword>
<dbReference type="RefSeq" id="WP_130628573.1">
    <property type="nucleotide sequence ID" value="NZ_CP036164.1"/>
</dbReference>
<dbReference type="GO" id="GO:0005737">
    <property type="term" value="C:cytoplasm"/>
    <property type="evidence" value="ECO:0007669"/>
    <property type="project" value="TreeGrafter"/>
</dbReference>
<dbReference type="Gene3D" id="3.30.930.10">
    <property type="entry name" value="Bira Bifunctional Protein, Domain 2"/>
    <property type="match status" value="1"/>
</dbReference>
<dbReference type="CDD" id="cd16442">
    <property type="entry name" value="BPL"/>
    <property type="match status" value="1"/>
</dbReference>
<evidence type="ECO:0000313" key="6">
    <source>
        <dbReference type="Proteomes" id="UP000290408"/>
    </source>
</evidence>
<name>A0A4P6MVK4_9MICO</name>
<dbReference type="PANTHER" id="PTHR12835:SF5">
    <property type="entry name" value="BIOTIN--PROTEIN LIGASE"/>
    <property type="match status" value="1"/>
</dbReference>
<dbReference type="Pfam" id="PF02237">
    <property type="entry name" value="BPL_C"/>
    <property type="match status" value="1"/>
</dbReference>
<evidence type="ECO:0000259" key="4">
    <source>
        <dbReference type="PROSITE" id="PS51733"/>
    </source>
</evidence>
<dbReference type="AlphaFoldDB" id="A0A4P6MVK4"/>
<dbReference type="EC" id="6.3.4.15" evidence="3"/>
<dbReference type="PANTHER" id="PTHR12835">
    <property type="entry name" value="BIOTIN PROTEIN LIGASE"/>
    <property type="match status" value="1"/>
</dbReference>
<organism evidence="5 6">
    <name type="scientific">Janibacter limosus</name>
    <dbReference type="NCBI Taxonomy" id="53458"/>
    <lineage>
        <taxon>Bacteria</taxon>
        <taxon>Bacillati</taxon>
        <taxon>Actinomycetota</taxon>
        <taxon>Actinomycetes</taxon>
        <taxon>Micrococcales</taxon>
        <taxon>Intrasporangiaceae</taxon>
        <taxon>Janibacter</taxon>
    </lineage>
</organism>
<protein>
    <recommendedName>
        <fullName evidence="3">biotin--[biotin carboxyl-carrier protein] ligase</fullName>
        <ecNumber evidence="3">6.3.4.15</ecNumber>
    </recommendedName>
</protein>
<dbReference type="InterPro" id="IPR004143">
    <property type="entry name" value="BPL_LPL_catalytic"/>
</dbReference>
<reference evidence="5 6" key="1">
    <citation type="submission" date="2019-02" db="EMBL/GenBank/DDBJ databases">
        <title>Genomic data mining of an Antarctic deep-sea actinobacterium, Janibacterlimosus P3-3-X1.</title>
        <authorList>
            <person name="Liao L."/>
            <person name="Chen B."/>
        </authorList>
    </citation>
    <scope>NUCLEOTIDE SEQUENCE [LARGE SCALE GENOMIC DNA]</scope>
    <source>
        <strain evidence="5 6">P3-3-X1</strain>
    </source>
</reference>
<proteinExistence type="predicted"/>
<dbReference type="GO" id="GO:0004077">
    <property type="term" value="F:biotin--[biotin carboxyl-carrier protein] ligase activity"/>
    <property type="evidence" value="ECO:0007669"/>
    <property type="project" value="UniProtKB-EC"/>
</dbReference>
<dbReference type="NCBIfam" id="TIGR00121">
    <property type="entry name" value="birA_ligase"/>
    <property type="match status" value="1"/>
</dbReference>
<sequence>MLTPIDVQRLTTELPTSHAWGPVVHLDVTGSTNAEAAERARPWSPVLADLQTAGRGRLGRAWQEVPRAGLAMSVLVPIPPTPGWLPLATGVAVRAALSDAGVAVGLKWPNDVLATDDGDRKLCGILCQMLPDGAGVVVGIGINVHHERDQLPVPTATSLRLLGADVDRTDLAAGVLRHLRARHEDLVAGGERAKGVHAAYRVACTTIGKEVDVHRPDGSVEQVVATGVDDDGRLVVTGAEGSATVAAGDVQHIRPAGVPPRP</sequence>
<dbReference type="KEGG" id="jli:EXU32_03040"/>
<dbReference type="Proteomes" id="UP000290408">
    <property type="component" value="Chromosome"/>
</dbReference>
<dbReference type="InterPro" id="IPR045864">
    <property type="entry name" value="aa-tRNA-synth_II/BPL/LPL"/>
</dbReference>
<gene>
    <name evidence="5" type="ORF">EXU32_03040</name>
</gene>
<evidence type="ECO:0000313" key="5">
    <source>
        <dbReference type="EMBL" id="QBF45333.1"/>
    </source>
</evidence>
<dbReference type="STRING" id="1216970.GCA_001570985_02210"/>
<evidence type="ECO:0000256" key="2">
    <source>
        <dbReference type="ARBA" id="ARBA00023267"/>
    </source>
</evidence>
<accession>A0A4P6MVK4</accession>
<dbReference type="PROSITE" id="PS51733">
    <property type="entry name" value="BPL_LPL_CATALYTIC"/>
    <property type="match status" value="1"/>
</dbReference>
<dbReference type="InterPro" id="IPR004408">
    <property type="entry name" value="Biotin_CoA_COase_ligase"/>
</dbReference>
<evidence type="ECO:0000256" key="3">
    <source>
        <dbReference type="ARBA" id="ARBA00024227"/>
    </source>
</evidence>